<dbReference type="PANTHER" id="PTHR42058:SF1">
    <property type="entry name" value="G-PROTEIN COUPLED RECEPTORS FAMILY 2 PROFILE 2 DOMAIN-CONTAINING PROTEIN"/>
    <property type="match status" value="1"/>
</dbReference>
<name>A0A3N4KV86_9PEZI</name>
<dbReference type="InParanoid" id="A0A3N4KV86"/>
<dbReference type="GO" id="GO:0004930">
    <property type="term" value="F:G protein-coupled receptor activity"/>
    <property type="evidence" value="ECO:0007669"/>
    <property type="project" value="InterPro"/>
</dbReference>
<dbReference type="InterPro" id="IPR017981">
    <property type="entry name" value="GPCR_2-like_7TM"/>
</dbReference>
<proteinExistence type="predicted"/>
<sequence>MSTLAASLVDGCPRPLLPEANYPELGGDTNARFCVPIAAVGGTSCCLPCPKQHYVYPDNFQNLVHATTYVNVVGIGCCAFLLLSFAVLPVEYTRRHYLSVCLTFAILLMQMSFVIPLGNQKTQCFDKITPHDMYSSINCALSGAFLLGGGWSTVMWVFLRTLSLHLQICWQAVPGRRFFLTSQAAGWSVPVVFLAVALSVTGVSFRFGESCHINSKNGLQTFWGPLLAVAAASIVTQSITFGYCIQVYLRSLLEEKQTTELSSHLPYANSIRTVSAAQALRRVQRVVALQWRGIFVVIIILVDVVFFATVFLQFDGTTEKTPENIRAGIEWLTCVLEKNGDKNKCLDLAATLVVPEATALAVLFLLSFNGIWALILLGNYKIFTGWFHLFRDLFTKPKPNDEFVSYNARRVSEPDASYEMLDSIKNKTLSTATTNITKTSSIIKSPEPLSLSMPREYNPSTFSAQLRTRADSDVYPPSVRLRSDSSFSSPPYTPFKDITSVTGGSPQVATGAPFSPYRDSPSSLHGGNNQFSPYRDIRAETEATDYMSVYSQAPKYPPDAKIVGLAS</sequence>
<dbReference type="GO" id="GO:0007166">
    <property type="term" value="P:cell surface receptor signaling pathway"/>
    <property type="evidence" value="ECO:0007669"/>
    <property type="project" value="InterPro"/>
</dbReference>
<feature type="compositionally biased region" description="Polar residues" evidence="5">
    <location>
        <begin position="520"/>
        <end position="532"/>
    </location>
</feature>
<feature type="transmembrane region" description="Helical" evidence="6">
    <location>
        <begin position="178"/>
        <end position="202"/>
    </location>
</feature>
<dbReference type="AlphaFoldDB" id="A0A3N4KV86"/>
<comment type="subcellular location">
    <subcellularLocation>
        <location evidence="1">Membrane</location>
        <topology evidence="1">Multi-pass membrane protein</topology>
    </subcellularLocation>
</comment>
<evidence type="ECO:0000256" key="2">
    <source>
        <dbReference type="ARBA" id="ARBA00022692"/>
    </source>
</evidence>
<feature type="transmembrane region" description="Helical" evidence="6">
    <location>
        <begin position="291"/>
        <end position="314"/>
    </location>
</feature>
<dbReference type="InterPro" id="IPR053247">
    <property type="entry name" value="GPCR_GPR1/git3-like"/>
</dbReference>
<evidence type="ECO:0000256" key="6">
    <source>
        <dbReference type="SAM" id="Phobius"/>
    </source>
</evidence>
<evidence type="ECO:0000256" key="5">
    <source>
        <dbReference type="SAM" id="MobiDB-lite"/>
    </source>
</evidence>
<dbReference type="Pfam" id="PF00002">
    <property type="entry name" value="7tm_2"/>
    <property type="match status" value="1"/>
</dbReference>
<reference evidence="8 9" key="1">
    <citation type="journal article" date="2018" name="Nat. Ecol. Evol.">
        <title>Pezizomycetes genomes reveal the molecular basis of ectomycorrhizal truffle lifestyle.</title>
        <authorList>
            <person name="Murat C."/>
            <person name="Payen T."/>
            <person name="Noel B."/>
            <person name="Kuo A."/>
            <person name="Morin E."/>
            <person name="Chen J."/>
            <person name="Kohler A."/>
            <person name="Krizsan K."/>
            <person name="Balestrini R."/>
            <person name="Da Silva C."/>
            <person name="Montanini B."/>
            <person name="Hainaut M."/>
            <person name="Levati E."/>
            <person name="Barry K.W."/>
            <person name="Belfiori B."/>
            <person name="Cichocki N."/>
            <person name="Clum A."/>
            <person name="Dockter R.B."/>
            <person name="Fauchery L."/>
            <person name="Guy J."/>
            <person name="Iotti M."/>
            <person name="Le Tacon F."/>
            <person name="Lindquist E.A."/>
            <person name="Lipzen A."/>
            <person name="Malagnac F."/>
            <person name="Mello A."/>
            <person name="Molinier V."/>
            <person name="Miyauchi S."/>
            <person name="Poulain J."/>
            <person name="Riccioni C."/>
            <person name="Rubini A."/>
            <person name="Sitrit Y."/>
            <person name="Splivallo R."/>
            <person name="Traeger S."/>
            <person name="Wang M."/>
            <person name="Zifcakova L."/>
            <person name="Wipf D."/>
            <person name="Zambonelli A."/>
            <person name="Paolocci F."/>
            <person name="Nowrousian M."/>
            <person name="Ottonello S."/>
            <person name="Baldrian P."/>
            <person name="Spatafora J.W."/>
            <person name="Henrissat B."/>
            <person name="Nagy L.G."/>
            <person name="Aury J.M."/>
            <person name="Wincker P."/>
            <person name="Grigoriev I.V."/>
            <person name="Bonfante P."/>
            <person name="Martin F.M."/>
        </authorList>
    </citation>
    <scope>NUCLEOTIDE SEQUENCE [LARGE SCALE GENOMIC DNA]</scope>
    <source>
        <strain evidence="8 9">CCBAS932</strain>
    </source>
</reference>
<organism evidence="8 9">
    <name type="scientific">Morchella conica CCBAS932</name>
    <dbReference type="NCBI Taxonomy" id="1392247"/>
    <lineage>
        <taxon>Eukaryota</taxon>
        <taxon>Fungi</taxon>
        <taxon>Dikarya</taxon>
        <taxon>Ascomycota</taxon>
        <taxon>Pezizomycotina</taxon>
        <taxon>Pezizomycetes</taxon>
        <taxon>Pezizales</taxon>
        <taxon>Morchellaceae</taxon>
        <taxon>Morchella</taxon>
    </lineage>
</organism>
<feature type="transmembrane region" description="Helical" evidence="6">
    <location>
        <begin position="357"/>
        <end position="377"/>
    </location>
</feature>
<keyword evidence="4 6" id="KW-0472">Membrane</keyword>
<feature type="transmembrane region" description="Helical" evidence="6">
    <location>
        <begin position="135"/>
        <end position="158"/>
    </location>
</feature>
<dbReference type="Gene3D" id="1.20.1070.10">
    <property type="entry name" value="Rhodopsin 7-helix transmembrane proteins"/>
    <property type="match status" value="1"/>
</dbReference>
<dbReference type="GO" id="GO:0016020">
    <property type="term" value="C:membrane"/>
    <property type="evidence" value="ECO:0007669"/>
    <property type="project" value="UniProtKB-SubCell"/>
</dbReference>
<evidence type="ECO:0000259" key="7">
    <source>
        <dbReference type="PROSITE" id="PS50261"/>
    </source>
</evidence>
<evidence type="ECO:0000256" key="3">
    <source>
        <dbReference type="ARBA" id="ARBA00022989"/>
    </source>
</evidence>
<protein>
    <recommendedName>
        <fullName evidence="7">G-protein coupled receptors family 2 profile 2 domain-containing protein</fullName>
    </recommendedName>
</protein>
<gene>
    <name evidence="8" type="ORF">P167DRAFT_484481</name>
</gene>
<keyword evidence="3 6" id="KW-1133">Transmembrane helix</keyword>
<feature type="compositionally biased region" description="Polar residues" evidence="5">
    <location>
        <begin position="499"/>
        <end position="508"/>
    </location>
</feature>
<feature type="transmembrane region" description="Helical" evidence="6">
    <location>
        <begin position="222"/>
        <end position="249"/>
    </location>
</feature>
<accession>A0A3N4KV86</accession>
<dbReference type="InterPro" id="IPR000832">
    <property type="entry name" value="GPCR_2_secretin-like"/>
</dbReference>
<dbReference type="PROSITE" id="PS50261">
    <property type="entry name" value="G_PROTEIN_RECEP_F2_4"/>
    <property type="match status" value="1"/>
</dbReference>
<keyword evidence="2 6" id="KW-0812">Transmembrane</keyword>
<evidence type="ECO:0000313" key="8">
    <source>
        <dbReference type="EMBL" id="RPB14447.1"/>
    </source>
</evidence>
<dbReference type="STRING" id="1392247.A0A3N4KV86"/>
<dbReference type="Proteomes" id="UP000277580">
    <property type="component" value="Unassembled WGS sequence"/>
</dbReference>
<feature type="domain" description="G-protein coupled receptors family 2 profile 2" evidence="7">
    <location>
        <begin position="60"/>
        <end position="235"/>
    </location>
</feature>
<feature type="transmembrane region" description="Helical" evidence="6">
    <location>
        <begin position="97"/>
        <end position="115"/>
    </location>
</feature>
<evidence type="ECO:0000313" key="9">
    <source>
        <dbReference type="Proteomes" id="UP000277580"/>
    </source>
</evidence>
<keyword evidence="9" id="KW-1185">Reference proteome</keyword>
<evidence type="ECO:0000256" key="4">
    <source>
        <dbReference type="ARBA" id="ARBA00023136"/>
    </source>
</evidence>
<feature type="region of interest" description="Disordered" evidence="5">
    <location>
        <begin position="497"/>
        <end position="534"/>
    </location>
</feature>
<dbReference type="PANTHER" id="PTHR42058">
    <property type="entry name" value="G_PROTEIN_RECEP_F2_4 DOMAIN-CONTAINING PROTEIN"/>
    <property type="match status" value="1"/>
</dbReference>
<feature type="transmembrane region" description="Helical" evidence="6">
    <location>
        <begin position="69"/>
        <end position="90"/>
    </location>
</feature>
<dbReference type="OrthoDB" id="26203at2759"/>
<evidence type="ECO:0000256" key="1">
    <source>
        <dbReference type="ARBA" id="ARBA00004141"/>
    </source>
</evidence>
<dbReference type="EMBL" id="ML119118">
    <property type="protein sequence ID" value="RPB14447.1"/>
    <property type="molecule type" value="Genomic_DNA"/>
</dbReference>